<evidence type="ECO:0000313" key="9">
    <source>
        <dbReference type="Proteomes" id="UP000235836"/>
    </source>
</evidence>
<evidence type="ECO:0000259" key="7">
    <source>
        <dbReference type="SMART" id="SM00732"/>
    </source>
</evidence>
<evidence type="ECO:0000256" key="4">
    <source>
        <dbReference type="ARBA" id="ARBA00022801"/>
    </source>
</evidence>
<keyword evidence="4 5" id="KW-0378">Hydrolase</keyword>
<dbReference type="InterPro" id="IPR006641">
    <property type="entry name" value="YqgF/RNaseH-like_dom"/>
</dbReference>
<dbReference type="InterPro" id="IPR012337">
    <property type="entry name" value="RNaseH-like_sf"/>
</dbReference>
<keyword evidence="9" id="KW-1185">Reference proteome</keyword>
<feature type="region of interest" description="Disordered" evidence="6">
    <location>
        <begin position="159"/>
        <end position="181"/>
    </location>
</feature>
<dbReference type="PANTHER" id="PTHR33317">
    <property type="entry name" value="POLYNUCLEOTIDYL TRANSFERASE, RIBONUCLEASE H-LIKE SUPERFAMILY PROTEIN"/>
    <property type="match status" value="1"/>
</dbReference>
<comment type="function">
    <text evidence="5">Could be a nuclease involved in processing of the 5'-end of pre-16S rRNA.</text>
</comment>
<dbReference type="CDD" id="cd16964">
    <property type="entry name" value="YqgF"/>
    <property type="match status" value="1"/>
</dbReference>
<dbReference type="Gene3D" id="3.30.420.140">
    <property type="entry name" value="YqgF/RNase H-like domain"/>
    <property type="match status" value="1"/>
</dbReference>
<evidence type="ECO:0000256" key="6">
    <source>
        <dbReference type="SAM" id="MobiDB-lite"/>
    </source>
</evidence>
<dbReference type="InterPro" id="IPR037027">
    <property type="entry name" value="YqgF/RNaseH-like_dom_sf"/>
</dbReference>
<accession>A0A2N6T5V6</accession>
<dbReference type="EC" id="3.1.-.-" evidence="5"/>
<evidence type="ECO:0000313" key="8">
    <source>
        <dbReference type="EMBL" id="PMC64693.1"/>
    </source>
</evidence>
<evidence type="ECO:0000256" key="5">
    <source>
        <dbReference type="HAMAP-Rule" id="MF_00651"/>
    </source>
</evidence>
<organism evidence="8 9">
    <name type="scientific">Corynebacterium tuscaniense</name>
    <dbReference type="NCBI Taxonomy" id="302449"/>
    <lineage>
        <taxon>Bacteria</taxon>
        <taxon>Bacillati</taxon>
        <taxon>Actinomycetota</taxon>
        <taxon>Actinomycetes</taxon>
        <taxon>Mycobacteriales</taxon>
        <taxon>Corynebacteriaceae</taxon>
        <taxon>Corynebacterium</taxon>
    </lineage>
</organism>
<dbReference type="EMBL" id="PNHG01000005">
    <property type="protein sequence ID" value="PMC64693.1"/>
    <property type="molecule type" value="Genomic_DNA"/>
</dbReference>
<evidence type="ECO:0000256" key="2">
    <source>
        <dbReference type="ARBA" id="ARBA00022517"/>
    </source>
</evidence>
<dbReference type="GO" id="GO:0000967">
    <property type="term" value="P:rRNA 5'-end processing"/>
    <property type="evidence" value="ECO:0007669"/>
    <property type="project" value="UniProtKB-UniRule"/>
</dbReference>
<keyword evidence="2 5" id="KW-0690">Ribosome biogenesis</keyword>
<dbReference type="Pfam" id="PF03652">
    <property type="entry name" value="RuvX"/>
    <property type="match status" value="1"/>
</dbReference>
<dbReference type="Proteomes" id="UP000235836">
    <property type="component" value="Unassembled WGS sequence"/>
</dbReference>
<evidence type="ECO:0000256" key="3">
    <source>
        <dbReference type="ARBA" id="ARBA00022722"/>
    </source>
</evidence>
<dbReference type="AlphaFoldDB" id="A0A2N6T5V6"/>
<keyword evidence="3 5" id="KW-0540">Nuclease</keyword>
<dbReference type="InterPro" id="IPR005227">
    <property type="entry name" value="YqgF"/>
</dbReference>
<dbReference type="GO" id="GO:0005829">
    <property type="term" value="C:cytosol"/>
    <property type="evidence" value="ECO:0007669"/>
    <property type="project" value="TreeGrafter"/>
</dbReference>
<dbReference type="GO" id="GO:0016788">
    <property type="term" value="F:hydrolase activity, acting on ester bonds"/>
    <property type="evidence" value="ECO:0007669"/>
    <property type="project" value="UniProtKB-UniRule"/>
</dbReference>
<dbReference type="GO" id="GO:0004518">
    <property type="term" value="F:nuclease activity"/>
    <property type="evidence" value="ECO:0007669"/>
    <property type="project" value="UniProtKB-KW"/>
</dbReference>
<evidence type="ECO:0000256" key="1">
    <source>
        <dbReference type="ARBA" id="ARBA00022490"/>
    </source>
</evidence>
<dbReference type="RefSeq" id="WP_034663503.1">
    <property type="nucleotide sequence ID" value="NZ_JBHRZL010000039.1"/>
</dbReference>
<protein>
    <recommendedName>
        <fullName evidence="5">Putative pre-16S rRNA nuclease</fullName>
        <ecNumber evidence="5">3.1.-.-</ecNumber>
    </recommendedName>
</protein>
<gene>
    <name evidence="8" type="ORF">CJ203_05205</name>
</gene>
<comment type="caution">
    <text evidence="8">The sequence shown here is derived from an EMBL/GenBank/DDBJ whole genome shotgun (WGS) entry which is preliminary data.</text>
</comment>
<comment type="subcellular location">
    <subcellularLocation>
        <location evidence="5">Cytoplasm</location>
    </subcellularLocation>
</comment>
<dbReference type="NCBIfam" id="TIGR00250">
    <property type="entry name" value="RNAse_H_YqgF"/>
    <property type="match status" value="1"/>
</dbReference>
<sequence>MKVHPDTPGVDDPGAGRRIGIDVGTVRIGVASSDRDGLLATPVETVPRVTGFKDRDGEDIERLLEIIEEYEAVEVVVGLPRDLKGNGSASVKHAKEIGFRISRRSEVPVRYADERLTTVAATNALRASGVSEKAGRAVIDQAAAVAILQSWLDGRANALAAQQDQNPTSADPSLLNNPKEI</sequence>
<dbReference type="PANTHER" id="PTHR33317:SF4">
    <property type="entry name" value="POLYNUCLEOTIDYL TRANSFERASE, RIBONUCLEASE H-LIKE SUPERFAMILY PROTEIN"/>
    <property type="match status" value="1"/>
</dbReference>
<keyword evidence="1 5" id="KW-0963">Cytoplasm</keyword>
<proteinExistence type="inferred from homology"/>
<feature type="compositionally biased region" description="Polar residues" evidence="6">
    <location>
        <begin position="160"/>
        <end position="181"/>
    </location>
</feature>
<dbReference type="SUPFAM" id="SSF53098">
    <property type="entry name" value="Ribonuclease H-like"/>
    <property type="match status" value="1"/>
</dbReference>
<dbReference type="HAMAP" id="MF_00651">
    <property type="entry name" value="Nuclease_YqgF"/>
    <property type="match status" value="1"/>
</dbReference>
<name>A0A2N6T5V6_9CORY</name>
<dbReference type="SMART" id="SM00732">
    <property type="entry name" value="YqgFc"/>
    <property type="match status" value="1"/>
</dbReference>
<reference evidence="8 9" key="1">
    <citation type="submission" date="2017-09" db="EMBL/GenBank/DDBJ databases">
        <title>Bacterial strain isolated from the female urinary microbiota.</title>
        <authorList>
            <person name="Thomas-White K."/>
            <person name="Kumar N."/>
            <person name="Forster S."/>
            <person name="Putonti C."/>
            <person name="Lawley T."/>
            <person name="Wolfe A.J."/>
        </authorList>
    </citation>
    <scope>NUCLEOTIDE SEQUENCE [LARGE SCALE GENOMIC DNA]</scope>
    <source>
        <strain evidence="8 9">UMB0792</strain>
    </source>
</reference>
<feature type="domain" description="YqgF/RNase H-like" evidence="7">
    <location>
        <begin position="16"/>
        <end position="121"/>
    </location>
</feature>
<comment type="similarity">
    <text evidence="5">Belongs to the YqgF HJR family.</text>
</comment>